<evidence type="ECO:0000256" key="3">
    <source>
        <dbReference type="SAM" id="Phobius"/>
    </source>
</evidence>
<keyword evidence="2" id="KW-0732">Signal</keyword>
<dbReference type="Proteomes" id="UP000254255">
    <property type="component" value="Unassembled WGS sequence"/>
</dbReference>
<dbReference type="GO" id="GO:0016829">
    <property type="term" value="F:lyase activity"/>
    <property type="evidence" value="ECO:0007669"/>
    <property type="project" value="UniProtKB-KW"/>
</dbReference>
<protein>
    <submittedName>
        <fullName evidence="5 6">Lytic murein transglycosylase</fullName>
        <ecNumber evidence="6">4.2.2.-</ecNumber>
    </submittedName>
</protein>
<reference evidence="5 7" key="1">
    <citation type="journal article" date="2015" name="Front. Microbiol.">
        <title>Genetic determinants of heat resistance in Escherichia coli.</title>
        <authorList>
            <person name="Mercer R.G."/>
            <person name="Zheng J."/>
            <person name="Garcia-Hernandez R."/>
            <person name="Ruan L."/>
            <person name="Ganzle M.G."/>
            <person name="McMullen L.M."/>
        </authorList>
    </citation>
    <scope>NUCLEOTIDE SEQUENCE [LARGE SCALE GENOMIC DNA]</scope>
    <source>
        <strain evidence="5 7">AW1.3</strain>
    </source>
</reference>
<dbReference type="PANTHER" id="PTHR37423:SF2">
    <property type="entry name" value="MEMBRANE-BOUND LYTIC MUREIN TRANSGLYCOSYLASE C"/>
    <property type="match status" value="1"/>
</dbReference>
<dbReference type="EC" id="4.2.2.-" evidence="6"/>
<dbReference type="EMBL" id="UGET01000006">
    <property type="protein sequence ID" value="STN25665.1"/>
    <property type="molecule type" value="Genomic_DNA"/>
</dbReference>
<dbReference type="SUPFAM" id="SSF53955">
    <property type="entry name" value="Lysozyme-like"/>
    <property type="match status" value="1"/>
</dbReference>
<accession>A0A0P7PJH0</accession>
<evidence type="ECO:0000313" key="8">
    <source>
        <dbReference type="Proteomes" id="UP000254255"/>
    </source>
</evidence>
<comment type="similarity">
    <text evidence="1">Belongs to the transglycosylase Slt family.</text>
</comment>
<dbReference type="InterPro" id="IPR023346">
    <property type="entry name" value="Lysozyme-like_dom_sf"/>
</dbReference>
<dbReference type="AlphaFoldDB" id="A0A0P7PJH0"/>
<dbReference type="RefSeq" id="WP_001569387.1">
    <property type="nucleotide sequence ID" value="NZ_BGYH01000020.1"/>
</dbReference>
<keyword evidence="6" id="KW-0456">Lyase</keyword>
<dbReference type="Proteomes" id="UP000050556">
    <property type="component" value="Unassembled WGS sequence"/>
</dbReference>
<name>A0A0P7PJH0_ECOLX</name>
<keyword evidence="3" id="KW-1133">Transmembrane helix</keyword>
<dbReference type="InterPro" id="IPR008258">
    <property type="entry name" value="Transglycosylase_SLT_dom_1"/>
</dbReference>
<reference evidence="6 8" key="2">
    <citation type="submission" date="2018-06" db="EMBL/GenBank/DDBJ databases">
        <authorList>
            <consortium name="Pathogen Informatics"/>
            <person name="Doyle S."/>
        </authorList>
    </citation>
    <scope>NUCLEOTIDE SEQUENCE [LARGE SCALE GENOMIC DNA]</scope>
    <source>
        <strain evidence="6 8">NCTC13148</strain>
    </source>
</reference>
<evidence type="ECO:0000313" key="6">
    <source>
        <dbReference type="EMBL" id="STN25665.1"/>
    </source>
</evidence>
<dbReference type="PATRIC" id="fig|562.7810.peg.2530"/>
<feature type="domain" description="Transglycosylase SLT" evidence="4">
    <location>
        <begin position="98"/>
        <end position="194"/>
    </location>
</feature>
<keyword evidence="3" id="KW-0812">Transmembrane</keyword>
<sequence>MMTLYMYWPQVVWAVLVLLGLGIELARYGQARTGKHSFWWQLFGSVTVAWLLWCGGFFSQARAAQPPQTALQYRDDVIRNARLEWGMSAPVADFAAQLHQESGWRPDAVSPVGAQGLAQFMPTTADWISQLMPGLNSREPFNPSWAIRALVSYDRWLWQRVSAVNDCERMAMTLSGYNGGLGWVQRDKRLASQQGLDSTRWFGHVATVNAGRSTANWRENRHYPQRILHELAPRYLTWGGGSCVD</sequence>
<evidence type="ECO:0000313" key="5">
    <source>
        <dbReference type="EMBL" id="KPO12746.1"/>
    </source>
</evidence>
<evidence type="ECO:0000313" key="7">
    <source>
        <dbReference type="Proteomes" id="UP000050556"/>
    </source>
</evidence>
<gene>
    <name evidence="6" type="primary">slt_3</name>
    <name evidence="5" type="ORF">ACU57_10970</name>
    <name evidence="6" type="ORF">NCTC13148_06073</name>
</gene>
<evidence type="ECO:0000259" key="4">
    <source>
        <dbReference type="Pfam" id="PF01464"/>
    </source>
</evidence>
<feature type="transmembrane region" description="Helical" evidence="3">
    <location>
        <begin position="38"/>
        <end position="58"/>
    </location>
</feature>
<dbReference type="EMBL" id="LDYI01000083">
    <property type="protein sequence ID" value="KPO12746.1"/>
    <property type="molecule type" value="Genomic_DNA"/>
</dbReference>
<evidence type="ECO:0000256" key="1">
    <source>
        <dbReference type="ARBA" id="ARBA00007734"/>
    </source>
</evidence>
<keyword evidence="3" id="KW-0472">Membrane</keyword>
<evidence type="ECO:0000256" key="2">
    <source>
        <dbReference type="ARBA" id="ARBA00022729"/>
    </source>
</evidence>
<dbReference type="Gene3D" id="1.10.530.10">
    <property type="match status" value="1"/>
</dbReference>
<feature type="transmembrane region" description="Helical" evidence="3">
    <location>
        <begin position="6"/>
        <end position="26"/>
    </location>
</feature>
<proteinExistence type="inferred from homology"/>
<dbReference type="PANTHER" id="PTHR37423">
    <property type="entry name" value="SOLUBLE LYTIC MUREIN TRANSGLYCOSYLASE-RELATED"/>
    <property type="match status" value="1"/>
</dbReference>
<dbReference type="Pfam" id="PF01464">
    <property type="entry name" value="SLT"/>
    <property type="match status" value="1"/>
</dbReference>
<organism evidence="5 7">
    <name type="scientific">Escherichia coli</name>
    <dbReference type="NCBI Taxonomy" id="562"/>
    <lineage>
        <taxon>Bacteria</taxon>
        <taxon>Pseudomonadati</taxon>
        <taxon>Pseudomonadota</taxon>
        <taxon>Gammaproteobacteria</taxon>
        <taxon>Enterobacterales</taxon>
        <taxon>Enterobacteriaceae</taxon>
        <taxon>Escherichia</taxon>
    </lineage>
</organism>